<proteinExistence type="predicted"/>
<organism evidence="1 2">
    <name type="scientific">Canna indica</name>
    <name type="common">Indian-shot</name>
    <dbReference type="NCBI Taxonomy" id="4628"/>
    <lineage>
        <taxon>Eukaryota</taxon>
        <taxon>Viridiplantae</taxon>
        <taxon>Streptophyta</taxon>
        <taxon>Embryophyta</taxon>
        <taxon>Tracheophyta</taxon>
        <taxon>Spermatophyta</taxon>
        <taxon>Magnoliopsida</taxon>
        <taxon>Liliopsida</taxon>
        <taxon>Zingiberales</taxon>
        <taxon>Cannaceae</taxon>
        <taxon>Canna</taxon>
    </lineage>
</organism>
<sequence length="104" mass="12289">MLVTARGQLHQQADVVGFLARQFHDNRQHLQHWKQRKMADGRFLITTPEAEGSYYKRCLIYSAQIQWNHVMLQIDDWKQDELYLTVPPPELLVGLELRGLPIMF</sequence>
<keyword evidence="2" id="KW-1185">Reference proteome</keyword>
<name>A0AAQ3KFP9_9LILI</name>
<dbReference type="Proteomes" id="UP001327560">
    <property type="component" value="Chromosome 5"/>
</dbReference>
<accession>A0AAQ3KFP9</accession>
<protein>
    <submittedName>
        <fullName evidence="1">Uncharacterized protein</fullName>
    </submittedName>
</protein>
<evidence type="ECO:0000313" key="2">
    <source>
        <dbReference type="Proteomes" id="UP001327560"/>
    </source>
</evidence>
<dbReference type="EMBL" id="CP136894">
    <property type="protein sequence ID" value="WOL07357.1"/>
    <property type="molecule type" value="Genomic_DNA"/>
</dbReference>
<gene>
    <name evidence="1" type="ORF">Cni_G16097</name>
</gene>
<reference evidence="1 2" key="1">
    <citation type="submission" date="2023-10" db="EMBL/GenBank/DDBJ databases">
        <title>Chromosome-scale genome assembly provides insights into flower coloration mechanisms of Canna indica.</title>
        <authorList>
            <person name="Li C."/>
        </authorList>
    </citation>
    <scope>NUCLEOTIDE SEQUENCE [LARGE SCALE GENOMIC DNA]</scope>
    <source>
        <tissue evidence="1">Flower</tissue>
    </source>
</reference>
<evidence type="ECO:0000313" key="1">
    <source>
        <dbReference type="EMBL" id="WOL07357.1"/>
    </source>
</evidence>
<dbReference type="AlphaFoldDB" id="A0AAQ3KFP9"/>